<dbReference type="AlphaFoldDB" id="A0A4S4ATN1"/>
<keyword evidence="3" id="KW-1185">Reference proteome</keyword>
<dbReference type="InterPro" id="IPR019243">
    <property type="entry name" value="DUF2202"/>
</dbReference>
<dbReference type="InterPro" id="IPR009078">
    <property type="entry name" value="Ferritin-like_SF"/>
</dbReference>
<accession>A0A4S4ATN1</accession>
<organism evidence="2 3">
    <name type="scientific">Pseudothauera rhizosphaerae</name>
    <dbReference type="NCBI Taxonomy" id="2565932"/>
    <lineage>
        <taxon>Bacteria</taxon>
        <taxon>Pseudomonadati</taxon>
        <taxon>Pseudomonadota</taxon>
        <taxon>Betaproteobacteria</taxon>
        <taxon>Rhodocyclales</taxon>
        <taxon>Zoogloeaceae</taxon>
        <taxon>Pseudothauera</taxon>
    </lineage>
</organism>
<evidence type="ECO:0000256" key="1">
    <source>
        <dbReference type="SAM" id="Phobius"/>
    </source>
</evidence>
<keyword evidence="1" id="KW-1133">Transmembrane helix</keyword>
<keyword evidence="1" id="KW-0472">Membrane</keyword>
<reference evidence="2 3" key="1">
    <citation type="submission" date="2019-04" db="EMBL/GenBank/DDBJ databases">
        <title>Azoarcus rhizosphaerae sp. nov. isolated from rhizosphere of Ficus religiosa.</title>
        <authorList>
            <person name="Lin S.-Y."/>
            <person name="Hameed A."/>
            <person name="Hsu Y.-H."/>
            <person name="Young C.-C."/>
        </authorList>
    </citation>
    <scope>NUCLEOTIDE SEQUENCE [LARGE SCALE GENOMIC DNA]</scope>
    <source>
        <strain evidence="2 3">CC-YHH848</strain>
    </source>
</reference>
<dbReference type="EMBL" id="SSOD01000003">
    <property type="protein sequence ID" value="THF63261.1"/>
    <property type="molecule type" value="Genomic_DNA"/>
</dbReference>
<protein>
    <submittedName>
        <fullName evidence="2">Ferritin</fullName>
    </submittedName>
</protein>
<dbReference type="InterPro" id="IPR012347">
    <property type="entry name" value="Ferritin-like"/>
</dbReference>
<dbReference type="OrthoDB" id="573482at2"/>
<dbReference type="RefSeq" id="WP_136383713.1">
    <property type="nucleotide sequence ID" value="NZ_SSOD01000003.1"/>
</dbReference>
<evidence type="ECO:0000313" key="2">
    <source>
        <dbReference type="EMBL" id="THF63261.1"/>
    </source>
</evidence>
<proteinExistence type="predicted"/>
<dbReference type="Proteomes" id="UP000307956">
    <property type="component" value="Unassembled WGS sequence"/>
</dbReference>
<keyword evidence="1" id="KW-0812">Transmembrane</keyword>
<evidence type="ECO:0000313" key="3">
    <source>
        <dbReference type="Proteomes" id="UP000307956"/>
    </source>
</evidence>
<sequence length="228" mass="25304">MLNYDESILRMRIVDPRAPFPVLHQAVRIALFDEYAARAFYKRVVESFGPRPPFANIANAEERHIAALGGVCERYGIPRPLDPFPTETTVSPSWLANCQRAVAGEVANLRLYTYLLAQVPNPDVRRVFEQLQAATLENHLPAFQQAAAEAWAQERYHVAHGIPPQQAYVRHGPLSDFIERALAQLGPQAGLLGTLLRHVHPALLAGMAVGGTGAYALKGKLRRTRKEN</sequence>
<gene>
    <name evidence="2" type="ORF">E6O51_04115</name>
</gene>
<dbReference type="SUPFAM" id="SSF47240">
    <property type="entry name" value="Ferritin-like"/>
    <property type="match status" value="1"/>
</dbReference>
<comment type="caution">
    <text evidence="2">The sequence shown here is derived from an EMBL/GenBank/DDBJ whole genome shotgun (WGS) entry which is preliminary data.</text>
</comment>
<name>A0A4S4ATN1_9RHOO</name>
<dbReference type="CDD" id="cd01048">
    <property type="entry name" value="Ferritin_like_AB2"/>
    <property type="match status" value="1"/>
</dbReference>
<feature type="transmembrane region" description="Helical" evidence="1">
    <location>
        <begin position="199"/>
        <end position="217"/>
    </location>
</feature>
<dbReference type="Gene3D" id="1.20.1260.10">
    <property type="match status" value="1"/>
</dbReference>